<feature type="non-terminal residue" evidence="2">
    <location>
        <position position="35"/>
    </location>
</feature>
<dbReference type="EMBL" id="LXQA011170824">
    <property type="protein sequence ID" value="MCI87626.1"/>
    <property type="molecule type" value="Genomic_DNA"/>
</dbReference>
<feature type="region of interest" description="Disordered" evidence="1">
    <location>
        <begin position="15"/>
        <end position="35"/>
    </location>
</feature>
<evidence type="ECO:0000256" key="1">
    <source>
        <dbReference type="SAM" id="MobiDB-lite"/>
    </source>
</evidence>
<reference evidence="2 3" key="1">
    <citation type="journal article" date="2018" name="Front. Plant Sci.">
        <title>Red Clover (Trifolium pratense) and Zigzag Clover (T. medium) - A Picture of Genomic Similarities and Differences.</title>
        <authorList>
            <person name="Dluhosova J."/>
            <person name="Istvanek J."/>
            <person name="Nedelnik J."/>
            <person name="Repkova J."/>
        </authorList>
    </citation>
    <scope>NUCLEOTIDE SEQUENCE [LARGE SCALE GENOMIC DNA]</scope>
    <source>
        <strain evidence="3">cv. 10/8</strain>
        <tissue evidence="2">Leaf</tissue>
    </source>
</reference>
<sequence>MRVGKSSYLCPQQFVRQQQPAAATQKNEGSRKATT</sequence>
<comment type="caution">
    <text evidence="2">The sequence shown here is derived from an EMBL/GenBank/DDBJ whole genome shotgun (WGS) entry which is preliminary data.</text>
</comment>
<protein>
    <submittedName>
        <fullName evidence="2">Uncharacterized protein</fullName>
    </submittedName>
</protein>
<dbReference type="Proteomes" id="UP000265520">
    <property type="component" value="Unassembled WGS sequence"/>
</dbReference>
<organism evidence="2 3">
    <name type="scientific">Trifolium medium</name>
    <dbReference type="NCBI Taxonomy" id="97028"/>
    <lineage>
        <taxon>Eukaryota</taxon>
        <taxon>Viridiplantae</taxon>
        <taxon>Streptophyta</taxon>
        <taxon>Embryophyta</taxon>
        <taxon>Tracheophyta</taxon>
        <taxon>Spermatophyta</taxon>
        <taxon>Magnoliopsida</taxon>
        <taxon>eudicotyledons</taxon>
        <taxon>Gunneridae</taxon>
        <taxon>Pentapetalae</taxon>
        <taxon>rosids</taxon>
        <taxon>fabids</taxon>
        <taxon>Fabales</taxon>
        <taxon>Fabaceae</taxon>
        <taxon>Papilionoideae</taxon>
        <taxon>50 kb inversion clade</taxon>
        <taxon>NPAAA clade</taxon>
        <taxon>Hologalegina</taxon>
        <taxon>IRL clade</taxon>
        <taxon>Trifolieae</taxon>
        <taxon>Trifolium</taxon>
    </lineage>
</organism>
<keyword evidence="3" id="KW-1185">Reference proteome</keyword>
<accession>A0A392VGV2</accession>
<proteinExistence type="predicted"/>
<evidence type="ECO:0000313" key="2">
    <source>
        <dbReference type="EMBL" id="MCI87626.1"/>
    </source>
</evidence>
<dbReference type="AlphaFoldDB" id="A0A392VGV2"/>
<name>A0A392VGV2_9FABA</name>
<feature type="compositionally biased region" description="Polar residues" evidence="1">
    <location>
        <begin position="15"/>
        <end position="27"/>
    </location>
</feature>
<evidence type="ECO:0000313" key="3">
    <source>
        <dbReference type="Proteomes" id="UP000265520"/>
    </source>
</evidence>